<feature type="region of interest" description="Disordered" evidence="1">
    <location>
        <begin position="125"/>
        <end position="149"/>
    </location>
</feature>
<gene>
    <name evidence="2" type="ORF">SDC9_210816</name>
</gene>
<accession>A0A645JIL2</accession>
<evidence type="ECO:0000256" key="1">
    <source>
        <dbReference type="SAM" id="MobiDB-lite"/>
    </source>
</evidence>
<organism evidence="2">
    <name type="scientific">bioreactor metagenome</name>
    <dbReference type="NCBI Taxonomy" id="1076179"/>
    <lineage>
        <taxon>unclassified sequences</taxon>
        <taxon>metagenomes</taxon>
        <taxon>ecological metagenomes</taxon>
    </lineage>
</organism>
<proteinExistence type="predicted"/>
<protein>
    <submittedName>
        <fullName evidence="2">Uncharacterized protein</fullName>
    </submittedName>
</protein>
<dbReference type="AlphaFoldDB" id="A0A645JIL2"/>
<evidence type="ECO:0000313" key="2">
    <source>
        <dbReference type="EMBL" id="MPN63062.1"/>
    </source>
</evidence>
<comment type="caution">
    <text evidence="2">The sequence shown here is derived from an EMBL/GenBank/DDBJ whole genome shotgun (WGS) entry which is preliminary data.</text>
</comment>
<sequence>MFRAEGPALAGAYAALQDWDALFHFAYSHNRNGITDQATGGHFDTFDDVVKALSQRIGIRLFLGGEVKAAPVAFAVPLATPRGLQVTEEFSPQILELGLIARTGSVIVPDGKPGLLPNDLKALSPSAGTPRSRCRALPVSTGGKRTANC</sequence>
<dbReference type="EMBL" id="VSSQ01141933">
    <property type="protein sequence ID" value="MPN63062.1"/>
    <property type="molecule type" value="Genomic_DNA"/>
</dbReference>
<reference evidence="2" key="1">
    <citation type="submission" date="2019-08" db="EMBL/GenBank/DDBJ databases">
        <authorList>
            <person name="Kucharzyk K."/>
            <person name="Murdoch R.W."/>
            <person name="Higgins S."/>
            <person name="Loffler F."/>
        </authorList>
    </citation>
    <scope>NUCLEOTIDE SEQUENCE</scope>
</reference>
<name>A0A645JIL2_9ZZZZ</name>